<comment type="caution">
    <text evidence="1">The sequence shown here is derived from an EMBL/GenBank/DDBJ whole genome shotgun (WGS) entry which is preliminary data.</text>
</comment>
<name>A0ABT9P7P6_9ACTN</name>
<evidence type="ECO:0000313" key="1">
    <source>
        <dbReference type="EMBL" id="MDP9828065.1"/>
    </source>
</evidence>
<reference evidence="1 2" key="1">
    <citation type="submission" date="2023-07" db="EMBL/GenBank/DDBJ databases">
        <title>Sequencing the genomes of 1000 actinobacteria strains.</title>
        <authorList>
            <person name="Klenk H.-P."/>
        </authorList>
    </citation>
    <scope>NUCLEOTIDE SEQUENCE [LARGE SCALE GENOMIC DNA]</scope>
    <source>
        <strain evidence="1 2">DSM 44388</strain>
    </source>
</reference>
<keyword evidence="2" id="KW-1185">Reference proteome</keyword>
<dbReference type="RefSeq" id="WP_307244866.1">
    <property type="nucleotide sequence ID" value="NZ_JAUSQZ010000001.1"/>
</dbReference>
<gene>
    <name evidence="1" type="ORF">J2S57_003814</name>
</gene>
<accession>A0ABT9P7P6</accession>
<proteinExistence type="predicted"/>
<sequence length="142" mass="15682">MNGDQVLIDAPAERPCTHQRVHHHHGTLGRYVSDRCRCRPCRDAHTAYHRDRTTQLAHGSWQKYADAEPVRQHLRQLMSAGLWQTTIAARSGVGLATIARLLRTKGPPVRVRTSTAAALLAITAGPTTTRTASALFTLKEDV</sequence>
<protein>
    <recommendedName>
        <fullName evidence="3">Helix-turn-helix protein</fullName>
    </recommendedName>
</protein>
<dbReference type="Proteomes" id="UP001235712">
    <property type="component" value="Unassembled WGS sequence"/>
</dbReference>
<organism evidence="1 2">
    <name type="scientific">Kineosporia succinea</name>
    <dbReference type="NCBI Taxonomy" id="84632"/>
    <lineage>
        <taxon>Bacteria</taxon>
        <taxon>Bacillati</taxon>
        <taxon>Actinomycetota</taxon>
        <taxon>Actinomycetes</taxon>
        <taxon>Kineosporiales</taxon>
        <taxon>Kineosporiaceae</taxon>
        <taxon>Kineosporia</taxon>
    </lineage>
</organism>
<evidence type="ECO:0008006" key="3">
    <source>
        <dbReference type="Google" id="ProtNLM"/>
    </source>
</evidence>
<dbReference type="EMBL" id="JAUSQZ010000001">
    <property type="protein sequence ID" value="MDP9828065.1"/>
    <property type="molecule type" value="Genomic_DNA"/>
</dbReference>
<evidence type="ECO:0000313" key="2">
    <source>
        <dbReference type="Proteomes" id="UP001235712"/>
    </source>
</evidence>